<geneLocation type="plasmid" evidence="10 11">
    <name>unnamed1</name>
</geneLocation>
<feature type="transmembrane region" description="Helical" evidence="9">
    <location>
        <begin position="957"/>
        <end position="984"/>
    </location>
</feature>
<evidence type="ECO:0000256" key="3">
    <source>
        <dbReference type="ARBA" id="ARBA00022448"/>
    </source>
</evidence>
<organism evidence="10 11">
    <name type="scientific">Hymenobacter volaticus</name>
    <dbReference type="NCBI Taxonomy" id="2932254"/>
    <lineage>
        <taxon>Bacteria</taxon>
        <taxon>Pseudomonadati</taxon>
        <taxon>Bacteroidota</taxon>
        <taxon>Cytophagia</taxon>
        <taxon>Cytophagales</taxon>
        <taxon>Hymenobacteraceae</taxon>
        <taxon>Hymenobacter</taxon>
    </lineage>
</organism>
<evidence type="ECO:0000313" key="11">
    <source>
        <dbReference type="Proteomes" id="UP000830401"/>
    </source>
</evidence>
<evidence type="ECO:0000256" key="9">
    <source>
        <dbReference type="SAM" id="Phobius"/>
    </source>
</evidence>
<evidence type="ECO:0000256" key="7">
    <source>
        <dbReference type="ARBA" id="ARBA00023136"/>
    </source>
</evidence>
<reference evidence="10" key="1">
    <citation type="submission" date="2022-04" db="EMBL/GenBank/DDBJ databases">
        <title>Hymenobacter sp. isolated from the air.</title>
        <authorList>
            <person name="Won M."/>
            <person name="Lee C.-M."/>
            <person name="Woen H.-Y."/>
            <person name="Kwon S.-W."/>
        </authorList>
    </citation>
    <scope>NUCLEOTIDE SEQUENCE</scope>
    <source>
        <strain evidence="10">5420S-77</strain>
        <plasmid evidence="10">unnamed1</plasmid>
    </source>
</reference>
<feature type="region of interest" description="Disordered" evidence="8">
    <location>
        <begin position="1079"/>
        <end position="1099"/>
    </location>
</feature>
<gene>
    <name evidence="10" type="ORF">MUN86_23250</name>
</gene>
<dbReference type="PANTHER" id="PTHR32063:SF4">
    <property type="entry name" value="SLR6043 PROTEIN"/>
    <property type="match status" value="1"/>
</dbReference>
<name>A0ABY4GCL2_9BACT</name>
<feature type="transmembrane region" description="Helical" evidence="9">
    <location>
        <begin position="1037"/>
        <end position="1063"/>
    </location>
</feature>
<dbReference type="Gene3D" id="3.30.2090.10">
    <property type="entry name" value="Multidrug efflux transporter AcrB TolC docking domain, DN and DC subdomains"/>
    <property type="match status" value="2"/>
</dbReference>
<dbReference type="Gene3D" id="3.30.70.1320">
    <property type="entry name" value="Multidrug efflux transporter AcrB pore domain like"/>
    <property type="match status" value="2"/>
</dbReference>
<dbReference type="NCBIfam" id="TIGR00914">
    <property type="entry name" value="2A0601"/>
    <property type="match status" value="1"/>
</dbReference>
<feature type="transmembrane region" description="Helical" evidence="9">
    <location>
        <begin position="905"/>
        <end position="921"/>
    </location>
</feature>
<dbReference type="InterPro" id="IPR001036">
    <property type="entry name" value="Acrflvin-R"/>
</dbReference>
<feature type="transmembrane region" description="Helical" evidence="9">
    <location>
        <begin position="475"/>
        <end position="492"/>
    </location>
</feature>
<evidence type="ECO:0000256" key="8">
    <source>
        <dbReference type="SAM" id="MobiDB-lite"/>
    </source>
</evidence>
<keyword evidence="10" id="KW-0614">Plasmid</keyword>
<keyword evidence="5 9" id="KW-0812">Transmembrane</keyword>
<dbReference type="InterPro" id="IPR004763">
    <property type="entry name" value="CusA-like"/>
</dbReference>
<dbReference type="EMBL" id="CP095062">
    <property type="protein sequence ID" value="UOQ68646.1"/>
    <property type="molecule type" value="Genomic_DNA"/>
</dbReference>
<keyword evidence="4" id="KW-1003">Cell membrane</keyword>
<protein>
    <submittedName>
        <fullName evidence="10">Efflux RND transporter permease subunit</fullName>
    </submittedName>
</protein>
<proteinExistence type="inferred from homology"/>
<feature type="transmembrane region" description="Helical" evidence="9">
    <location>
        <begin position="504"/>
        <end position="530"/>
    </location>
</feature>
<evidence type="ECO:0000256" key="2">
    <source>
        <dbReference type="ARBA" id="ARBA00010942"/>
    </source>
</evidence>
<dbReference type="SUPFAM" id="SSF82714">
    <property type="entry name" value="Multidrug efflux transporter AcrB TolC docking domain, DN and DC subdomains"/>
    <property type="match status" value="2"/>
</dbReference>
<feature type="transmembrane region" description="Helical" evidence="9">
    <location>
        <begin position="933"/>
        <end position="951"/>
    </location>
</feature>
<dbReference type="Proteomes" id="UP000830401">
    <property type="component" value="Plasmid unnamed1"/>
</dbReference>
<feature type="transmembrane region" description="Helical" evidence="9">
    <location>
        <begin position="566"/>
        <end position="586"/>
    </location>
</feature>
<evidence type="ECO:0000256" key="1">
    <source>
        <dbReference type="ARBA" id="ARBA00004651"/>
    </source>
</evidence>
<feature type="compositionally biased region" description="Polar residues" evidence="8">
    <location>
        <begin position="150"/>
        <end position="162"/>
    </location>
</feature>
<feature type="region of interest" description="Disordered" evidence="8">
    <location>
        <begin position="150"/>
        <end position="181"/>
    </location>
</feature>
<dbReference type="Pfam" id="PF00873">
    <property type="entry name" value="ACR_tran"/>
    <property type="match status" value="1"/>
</dbReference>
<dbReference type="Gene3D" id="3.30.70.1430">
    <property type="entry name" value="Multidrug efflux transporter AcrB pore domain"/>
    <property type="match status" value="2"/>
</dbReference>
<keyword evidence="3" id="KW-0813">Transport</keyword>
<keyword evidence="11" id="KW-1185">Reference proteome</keyword>
<dbReference type="SUPFAM" id="SSF82866">
    <property type="entry name" value="Multidrug efflux transporter AcrB transmembrane domain"/>
    <property type="match status" value="2"/>
</dbReference>
<dbReference type="Gene3D" id="3.30.70.1440">
    <property type="entry name" value="Multidrug efflux transporter AcrB pore domain"/>
    <property type="match status" value="1"/>
</dbReference>
<evidence type="ECO:0000256" key="6">
    <source>
        <dbReference type="ARBA" id="ARBA00022989"/>
    </source>
</evidence>
<dbReference type="Gene3D" id="1.20.1640.10">
    <property type="entry name" value="Multidrug efflux transporter AcrB transmembrane domain"/>
    <property type="match status" value="3"/>
</dbReference>
<comment type="subcellular location">
    <subcellularLocation>
        <location evidence="1">Cell membrane</location>
        <topology evidence="1">Multi-pass membrane protein</topology>
    </subcellularLocation>
</comment>
<keyword evidence="7 9" id="KW-0472">Membrane</keyword>
<dbReference type="PRINTS" id="PR00702">
    <property type="entry name" value="ACRIFLAVINRP"/>
</dbReference>
<evidence type="ECO:0000256" key="4">
    <source>
        <dbReference type="ARBA" id="ARBA00022475"/>
    </source>
</evidence>
<dbReference type="PANTHER" id="PTHR32063">
    <property type="match status" value="1"/>
</dbReference>
<dbReference type="InterPro" id="IPR027463">
    <property type="entry name" value="AcrB_DN_DC_subdom"/>
</dbReference>
<evidence type="ECO:0000313" key="10">
    <source>
        <dbReference type="EMBL" id="UOQ68646.1"/>
    </source>
</evidence>
<keyword evidence="6 9" id="KW-1133">Transmembrane helix</keyword>
<dbReference type="SUPFAM" id="SSF82693">
    <property type="entry name" value="Multidrug efflux transporter AcrB pore domain, PN1, PN2, PC1 and PC2 subdomains"/>
    <property type="match status" value="2"/>
</dbReference>
<comment type="similarity">
    <text evidence="2">Belongs to the resistance-nodulation-cell division (RND) (TC 2.A.6) family.</text>
</comment>
<evidence type="ECO:0000256" key="5">
    <source>
        <dbReference type="ARBA" id="ARBA00022692"/>
    </source>
</evidence>
<accession>A0ABY4GCL2</accession>
<feature type="transmembrane region" description="Helical" evidence="9">
    <location>
        <begin position="1005"/>
        <end position="1025"/>
    </location>
</feature>
<sequence length="1099" mass="119061">MLDKIIRFALQNRLLMLALAIGLLVAGSYTARQLPVDVLPDLDRPRVTVFLESAGMAPEEVEALVTLPVETALNGATGVSAVRSNSAIGLGMVFVEFDYGTDIFTARQIVAEKLQTVGEQLPPGITPVLGPISSVMGQIMLVGLSTSNGQQLTANDPSGTSSHLDKGPVGEANRQNGPQVSTSAADLRTLANYTVRQRLLSIPGVAQVIPIGGDNLQYQVLLDMPRLNAVGLTITQVEEALRRSNLNTTGNFFDRNGSEVLIRNLGRLRSVTDIENIIVGYREGSPVTVRQVANVEFGARFKRGDGSVNGKPAVILSIEKQPGTATVGLTEAVDKALVELKPSLPKDVQINTRLFKQADFIESSISNVEDALRDGAILVVIVLFAFLLNVRTTFISLVAIPLSLLVTALVFRAAGISINTMTLGGLAIAIGELVDDAIVDVENVFRRLRENQQLPVPKPALQVIYAASSEVRNSIVYATIIVVLVFLPLFALEGMEGRIFAPLGIAYITSIVASLFVSLTVTPVLCYYLLPKIKQIRQAEQEGSLVRWLKRWDTSLLNWGLTHPKVVLTVTGVLFALAAALVPFFGTEFLPPFNEGSLTVNFSAPAGTSLTESNKLGTLGEEQILQLPEVAYTARRTGRAELDEHAESVNNSEIEVAFKTEDELKREGKTMRSRDDILTDLRQRLALITGVNVNIGQPISHRLDHLLSGVRAQVAIKVFGNDLLELRRYANEVRAAASTVPGVVDLQVEKQVQIPQLLVRPRDAALRAYGLERGQVVATLETLFQGDVVSQMLDGQKRFDLVVKLPENQRNDVTTIANTRIETPSGALIPVSEVADVSYEPGPNTVNHENTQRRITVSLNVAGRDLGSTVQEVQTRIAQQVKLPPGYYLTYGGQFESQQSASSKILWLSLFSLAGIFLVLFSHFKSPLMVGQIMLNIPLALIGSVVAVLLTGGTFSIASLVGFITLTGIASRNGIMMISHYIHLVEHEGEKFGKELIVRGSLERLVPVLMTALVAALALVPLTLAKDAPGKEILYPVATVILGGLLSSTFLDIIVTPVVFWLFGEKALAQYQRGHHEVSLDPHPQELNPQPSMPPRPAV</sequence>
<feature type="transmembrane region" description="Helical" evidence="9">
    <location>
        <begin position="378"/>
        <end position="411"/>
    </location>
</feature>
<dbReference type="RefSeq" id="WP_245126055.1">
    <property type="nucleotide sequence ID" value="NZ_CP095062.1"/>
</dbReference>